<dbReference type="Proteomes" id="UP001303473">
    <property type="component" value="Unassembled WGS sequence"/>
</dbReference>
<name>A0AAN6S2R6_9PEZI</name>
<keyword evidence="3" id="KW-1185">Reference proteome</keyword>
<dbReference type="EMBL" id="MU853819">
    <property type="protein sequence ID" value="KAK3938972.1"/>
    <property type="molecule type" value="Genomic_DNA"/>
</dbReference>
<dbReference type="AlphaFoldDB" id="A0AAN6S2R6"/>
<dbReference type="PANTHER" id="PTHR33112">
    <property type="entry name" value="DOMAIN PROTEIN, PUTATIVE-RELATED"/>
    <property type="match status" value="1"/>
</dbReference>
<evidence type="ECO:0000313" key="2">
    <source>
        <dbReference type="EMBL" id="KAK3938972.1"/>
    </source>
</evidence>
<accession>A0AAN6S2R6</accession>
<comment type="caution">
    <text evidence="2">The sequence shown here is derived from an EMBL/GenBank/DDBJ whole genome shotgun (WGS) entry which is preliminary data.</text>
</comment>
<sequence>MADFCGGYHAGMALGTTHCFLRPERHGLVLQGNPVGYVVETHASRDLTYFTELFDGIRTEIQKRDGSQYMHGVFERKLQSQLMWRVKHNAPANRKGNPIKAPSWSWASSMTKIQFLDGVSDARHAKNKRYEVGCGDIRFEGDAVVVPAGRTRKLRPSEWRRASTNSLPISEEYSSDTDPDEPETDAESYESLDPDAKDTPCLTKARPQV</sequence>
<protein>
    <submittedName>
        <fullName evidence="2">Uncharacterized protein</fullName>
    </submittedName>
</protein>
<proteinExistence type="predicted"/>
<evidence type="ECO:0000256" key="1">
    <source>
        <dbReference type="SAM" id="MobiDB-lite"/>
    </source>
</evidence>
<feature type="compositionally biased region" description="Acidic residues" evidence="1">
    <location>
        <begin position="173"/>
        <end position="193"/>
    </location>
</feature>
<organism evidence="2 3">
    <name type="scientific">Diplogelasinospora grovesii</name>
    <dbReference type="NCBI Taxonomy" id="303347"/>
    <lineage>
        <taxon>Eukaryota</taxon>
        <taxon>Fungi</taxon>
        <taxon>Dikarya</taxon>
        <taxon>Ascomycota</taxon>
        <taxon>Pezizomycotina</taxon>
        <taxon>Sordariomycetes</taxon>
        <taxon>Sordariomycetidae</taxon>
        <taxon>Sordariales</taxon>
        <taxon>Diplogelasinosporaceae</taxon>
        <taxon>Diplogelasinospora</taxon>
    </lineage>
</organism>
<reference evidence="3" key="1">
    <citation type="journal article" date="2023" name="Mol. Phylogenet. Evol.">
        <title>Genome-scale phylogeny and comparative genomics of the fungal order Sordariales.</title>
        <authorList>
            <person name="Hensen N."/>
            <person name="Bonometti L."/>
            <person name="Westerberg I."/>
            <person name="Brannstrom I.O."/>
            <person name="Guillou S."/>
            <person name="Cros-Aarteil S."/>
            <person name="Calhoun S."/>
            <person name="Haridas S."/>
            <person name="Kuo A."/>
            <person name="Mondo S."/>
            <person name="Pangilinan J."/>
            <person name="Riley R."/>
            <person name="LaButti K."/>
            <person name="Andreopoulos B."/>
            <person name="Lipzen A."/>
            <person name="Chen C."/>
            <person name="Yan M."/>
            <person name="Daum C."/>
            <person name="Ng V."/>
            <person name="Clum A."/>
            <person name="Steindorff A."/>
            <person name="Ohm R.A."/>
            <person name="Martin F."/>
            <person name="Silar P."/>
            <person name="Natvig D.O."/>
            <person name="Lalanne C."/>
            <person name="Gautier V."/>
            <person name="Ament-Velasquez S.L."/>
            <person name="Kruys A."/>
            <person name="Hutchinson M.I."/>
            <person name="Powell A.J."/>
            <person name="Barry K."/>
            <person name="Miller A.N."/>
            <person name="Grigoriev I.V."/>
            <person name="Debuchy R."/>
            <person name="Gladieux P."/>
            <person name="Hiltunen Thoren M."/>
            <person name="Johannesson H."/>
        </authorList>
    </citation>
    <scope>NUCLEOTIDE SEQUENCE [LARGE SCALE GENOMIC DNA]</scope>
    <source>
        <strain evidence="3">CBS 340.73</strain>
    </source>
</reference>
<gene>
    <name evidence="2" type="ORF">QBC46DRAFT_343023</name>
</gene>
<evidence type="ECO:0000313" key="3">
    <source>
        <dbReference type="Proteomes" id="UP001303473"/>
    </source>
</evidence>
<dbReference type="PANTHER" id="PTHR33112:SF16">
    <property type="entry name" value="HETEROKARYON INCOMPATIBILITY DOMAIN-CONTAINING PROTEIN"/>
    <property type="match status" value="1"/>
</dbReference>
<feature type="region of interest" description="Disordered" evidence="1">
    <location>
        <begin position="156"/>
        <end position="209"/>
    </location>
</feature>